<feature type="domain" description="PHD-type" evidence="4">
    <location>
        <begin position="1"/>
        <end position="46"/>
    </location>
</feature>
<dbReference type="EMBL" id="VWZI01004667">
    <property type="protein sequence ID" value="NXG43037.1"/>
    <property type="molecule type" value="Genomic_DNA"/>
</dbReference>
<dbReference type="PANTHER" id="PTHR12420">
    <property type="entry name" value="PHD FINGER PROTEIN"/>
    <property type="match status" value="1"/>
</dbReference>
<dbReference type="Proteomes" id="UP000574528">
    <property type="component" value="Unassembled WGS sequence"/>
</dbReference>
<evidence type="ECO:0000256" key="2">
    <source>
        <dbReference type="ARBA" id="ARBA00022771"/>
    </source>
</evidence>
<dbReference type="GO" id="GO:0008270">
    <property type="term" value="F:zinc ion binding"/>
    <property type="evidence" value="ECO:0007669"/>
    <property type="project" value="UniProtKB-KW"/>
</dbReference>
<gene>
    <name evidence="5" type="primary">G2e3_1</name>
    <name evidence="5" type="ORF">PSIHAE_R14203</name>
</gene>
<evidence type="ECO:0000256" key="1">
    <source>
        <dbReference type="ARBA" id="ARBA00022723"/>
    </source>
</evidence>
<evidence type="ECO:0000256" key="3">
    <source>
        <dbReference type="ARBA" id="ARBA00022833"/>
    </source>
</evidence>
<comment type="caution">
    <text evidence="5">The sequence shown here is derived from an EMBL/GenBank/DDBJ whole genome shotgun (WGS) entry which is preliminary data.</text>
</comment>
<dbReference type="InterPro" id="IPR019786">
    <property type="entry name" value="Zinc_finger_PHD-type_CS"/>
</dbReference>
<dbReference type="SUPFAM" id="SSF57903">
    <property type="entry name" value="FYVE/PHD zinc finger"/>
    <property type="match status" value="1"/>
</dbReference>
<keyword evidence="5" id="KW-0436">Ligase</keyword>
<keyword evidence="3" id="KW-0862">Zinc</keyword>
<keyword evidence="6" id="KW-1185">Reference proteome</keyword>
<dbReference type="GO" id="GO:0016874">
    <property type="term" value="F:ligase activity"/>
    <property type="evidence" value="ECO:0007669"/>
    <property type="project" value="UniProtKB-KW"/>
</dbReference>
<feature type="non-terminal residue" evidence="5">
    <location>
        <position position="140"/>
    </location>
</feature>
<keyword evidence="1" id="KW-0479">Metal-binding</keyword>
<dbReference type="InterPro" id="IPR013083">
    <property type="entry name" value="Znf_RING/FYVE/PHD"/>
</dbReference>
<sequence>FCGRGGVAIACLKHGCEQRFHLPCVLRGRCLTQYYGSYRAFCSRHRPWQAIGRDPEPGTECLLCLEPVGQRKSIRTMGCPVCQHAWFHHSCSGTSLMLLLLVLQGHALRAGSSAFQCMLCRDKELFQAEMVRMGIHIPIR</sequence>
<accession>A0A7K9BSF4</accession>
<dbReference type="PANTHER" id="PTHR12420:SF47">
    <property type="entry name" value="PHD FINGER PROTEIN 7"/>
    <property type="match status" value="1"/>
</dbReference>
<name>A0A7K9BSF4_9PICI</name>
<organism evidence="5 6">
    <name type="scientific">Psilopogon haemacephalus</name>
    <name type="common">coppersmith barbet</name>
    <dbReference type="NCBI Taxonomy" id="2585815"/>
    <lineage>
        <taxon>Eukaryota</taxon>
        <taxon>Metazoa</taxon>
        <taxon>Chordata</taxon>
        <taxon>Craniata</taxon>
        <taxon>Vertebrata</taxon>
        <taxon>Euteleostomi</taxon>
        <taxon>Archelosauria</taxon>
        <taxon>Archosauria</taxon>
        <taxon>Dinosauria</taxon>
        <taxon>Saurischia</taxon>
        <taxon>Theropoda</taxon>
        <taxon>Coelurosauria</taxon>
        <taxon>Aves</taxon>
        <taxon>Neognathae</taxon>
        <taxon>Neoaves</taxon>
        <taxon>Telluraves</taxon>
        <taxon>Coraciimorphae</taxon>
        <taxon>Piciformes</taxon>
        <taxon>Megalaimidae</taxon>
        <taxon>Psilopogon</taxon>
    </lineage>
</organism>
<proteinExistence type="predicted"/>
<dbReference type="InterPro" id="IPR034732">
    <property type="entry name" value="EPHD"/>
</dbReference>
<keyword evidence="2" id="KW-0863">Zinc-finger</keyword>
<feature type="non-terminal residue" evidence="5">
    <location>
        <position position="1"/>
    </location>
</feature>
<dbReference type="OrthoDB" id="512616at2759"/>
<dbReference type="PROSITE" id="PS51805">
    <property type="entry name" value="EPHD"/>
    <property type="match status" value="1"/>
</dbReference>
<dbReference type="InterPro" id="IPR051188">
    <property type="entry name" value="PHD-type_Zinc_Finger"/>
</dbReference>
<dbReference type="Gene3D" id="3.30.40.10">
    <property type="entry name" value="Zinc/RING finger domain, C3HC4 (zinc finger)"/>
    <property type="match status" value="1"/>
</dbReference>
<dbReference type="GO" id="GO:0005634">
    <property type="term" value="C:nucleus"/>
    <property type="evidence" value="ECO:0007669"/>
    <property type="project" value="TreeGrafter"/>
</dbReference>
<evidence type="ECO:0000313" key="5">
    <source>
        <dbReference type="EMBL" id="NXG43037.1"/>
    </source>
</evidence>
<evidence type="ECO:0000313" key="6">
    <source>
        <dbReference type="Proteomes" id="UP000574528"/>
    </source>
</evidence>
<dbReference type="InterPro" id="IPR011011">
    <property type="entry name" value="Znf_FYVE_PHD"/>
</dbReference>
<reference evidence="5 6" key="1">
    <citation type="submission" date="2019-09" db="EMBL/GenBank/DDBJ databases">
        <title>Bird 10,000 Genomes (B10K) Project - Family phase.</title>
        <authorList>
            <person name="Zhang G."/>
        </authorList>
    </citation>
    <scope>NUCLEOTIDE SEQUENCE [LARGE SCALE GENOMIC DNA]</scope>
    <source>
        <strain evidence="5">B10K-DU-001-24</strain>
        <tissue evidence="5">Muscle</tissue>
    </source>
</reference>
<evidence type="ECO:0000259" key="4">
    <source>
        <dbReference type="PROSITE" id="PS51805"/>
    </source>
</evidence>
<dbReference type="AlphaFoldDB" id="A0A7K9BSF4"/>
<protein>
    <submittedName>
        <fullName evidence="5">G2E3 ligase</fullName>
    </submittedName>
</protein>
<dbReference type="PROSITE" id="PS01359">
    <property type="entry name" value="ZF_PHD_1"/>
    <property type="match status" value="1"/>
</dbReference>